<reference evidence="12" key="1">
    <citation type="submission" date="2008-08" db="EMBL/GenBank/DDBJ databases">
        <title>The complete genome sequence of Coprothermobacter proteolyticus strain ATCC 5245 / DSM 5265 / BT.</title>
        <authorList>
            <person name="Dodson R.J."/>
            <person name="Durkin A.S."/>
            <person name="Wu M."/>
            <person name="Eisen J."/>
            <person name="Sutton G."/>
        </authorList>
    </citation>
    <scope>NUCLEOTIDE SEQUENCE [LARGE SCALE GENOMIC DNA]</scope>
    <source>
        <strain evidence="12">ATCC 35245 / DSM 5265 / OCM 4 / BT</strain>
    </source>
</reference>
<feature type="transmembrane region" description="Helical" evidence="10">
    <location>
        <begin position="49"/>
        <end position="66"/>
    </location>
</feature>
<dbReference type="eggNOG" id="COG0597">
    <property type="taxonomic scope" value="Bacteria"/>
</dbReference>
<dbReference type="Proteomes" id="UP000001732">
    <property type="component" value="Chromosome"/>
</dbReference>
<keyword evidence="2" id="KW-1003">Cell membrane</keyword>
<evidence type="ECO:0000256" key="10">
    <source>
        <dbReference type="SAM" id="Phobius"/>
    </source>
</evidence>
<evidence type="ECO:0000256" key="1">
    <source>
        <dbReference type="ARBA" id="ARBA00006139"/>
    </source>
</evidence>
<dbReference type="EMBL" id="CP001145">
    <property type="protein sequence ID" value="ACI16798.1"/>
    <property type="molecule type" value="Genomic_DNA"/>
</dbReference>
<dbReference type="AlphaFoldDB" id="B5Y8D6"/>
<dbReference type="GO" id="GO:0016020">
    <property type="term" value="C:membrane"/>
    <property type="evidence" value="ECO:0007669"/>
    <property type="project" value="InterPro"/>
</dbReference>
<keyword evidence="11" id="KW-0449">Lipoprotein</keyword>
<dbReference type="GO" id="GO:0004190">
    <property type="term" value="F:aspartic-type endopeptidase activity"/>
    <property type="evidence" value="ECO:0007669"/>
    <property type="project" value="UniProtKB-KW"/>
</dbReference>
<name>B5Y8D6_COPPD</name>
<dbReference type="PANTHER" id="PTHR33695:SF1">
    <property type="entry name" value="LIPOPROTEIN SIGNAL PEPTIDASE"/>
    <property type="match status" value="1"/>
</dbReference>
<keyword evidence="6 11" id="KW-0378">Hydrolase</keyword>
<dbReference type="PANTHER" id="PTHR33695">
    <property type="entry name" value="LIPOPROTEIN SIGNAL PEPTIDASE"/>
    <property type="match status" value="1"/>
</dbReference>
<keyword evidence="5" id="KW-0064">Aspartyl protease</keyword>
<dbReference type="STRING" id="309798.COPRO5265_0685"/>
<dbReference type="Pfam" id="PF01252">
    <property type="entry name" value="Peptidase_A8"/>
    <property type="match status" value="1"/>
</dbReference>
<dbReference type="HOGENOM" id="CLU_1955870_0_0_9"/>
<protein>
    <submittedName>
        <fullName evidence="11">Lipoprotein signal peptidase (Prolipoprotein signalpeptidase) (Signal peptidase II) (SPase II)</fullName>
        <ecNumber evidence="11">3.4.23.36</ecNumber>
    </submittedName>
</protein>
<evidence type="ECO:0000313" key="11">
    <source>
        <dbReference type="EMBL" id="ACI16798.1"/>
    </source>
</evidence>
<keyword evidence="3" id="KW-0645">Protease</keyword>
<evidence type="ECO:0000256" key="8">
    <source>
        <dbReference type="ARBA" id="ARBA00023136"/>
    </source>
</evidence>
<reference evidence="11 12" key="2">
    <citation type="journal article" date="2014" name="Genome Announc.">
        <title>Complete Genome Sequence of Coprothermobacter proteolyticus DSM 5265.</title>
        <authorList>
            <person name="Alexiev A."/>
            <person name="Coil D.A."/>
            <person name="Badger J.H."/>
            <person name="Enticknap J."/>
            <person name="Ward N."/>
            <person name="Robb F.T."/>
            <person name="Eisen J.A."/>
        </authorList>
    </citation>
    <scope>NUCLEOTIDE SEQUENCE [LARGE SCALE GENOMIC DNA]</scope>
    <source>
        <strain evidence="12">ATCC 35245 / DSM 5265 / OCM 4 / BT</strain>
    </source>
</reference>
<dbReference type="RefSeq" id="WP_012543450.1">
    <property type="nucleotide sequence ID" value="NC_011295.1"/>
</dbReference>
<gene>
    <name evidence="11" type="ordered locus">COPRO5265_0685</name>
</gene>
<dbReference type="GO" id="GO:0006508">
    <property type="term" value="P:proteolysis"/>
    <property type="evidence" value="ECO:0007669"/>
    <property type="project" value="UniProtKB-KW"/>
</dbReference>
<keyword evidence="4 10" id="KW-0812">Transmembrane</keyword>
<keyword evidence="8 10" id="KW-0472">Membrane</keyword>
<proteinExistence type="inferred from homology"/>
<dbReference type="PRINTS" id="PR00781">
    <property type="entry name" value="LIPOSIGPTASE"/>
</dbReference>
<sequence length="128" mass="14640">MWRVLGRYNWIVLGIYGFLTDRICKYVVLKGGTYIINEGVSFGVSLGKNTDYIVVVAMFLLLWATLGEKRYLWLSFFGALGNVLDRWLYGGVVDYIKIGNFPWFNVADFLIVLGLCLWAMKQIGLLPE</sequence>
<dbReference type="InterPro" id="IPR001872">
    <property type="entry name" value="Peptidase_A8"/>
</dbReference>
<evidence type="ECO:0000256" key="4">
    <source>
        <dbReference type="ARBA" id="ARBA00022692"/>
    </source>
</evidence>
<evidence type="ECO:0000256" key="9">
    <source>
        <dbReference type="RuleBase" id="RU004181"/>
    </source>
</evidence>
<evidence type="ECO:0000256" key="7">
    <source>
        <dbReference type="ARBA" id="ARBA00022989"/>
    </source>
</evidence>
<dbReference type="EC" id="3.4.23.36" evidence="11"/>
<feature type="transmembrane region" description="Helical" evidence="10">
    <location>
        <begin position="101"/>
        <end position="120"/>
    </location>
</feature>
<keyword evidence="7 10" id="KW-1133">Transmembrane helix</keyword>
<comment type="similarity">
    <text evidence="1 9">Belongs to the peptidase A8 family.</text>
</comment>
<evidence type="ECO:0000313" key="12">
    <source>
        <dbReference type="Proteomes" id="UP000001732"/>
    </source>
</evidence>
<keyword evidence="12" id="KW-1185">Reference proteome</keyword>
<evidence type="ECO:0000256" key="6">
    <source>
        <dbReference type="ARBA" id="ARBA00022801"/>
    </source>
</evidence>
<accession>B5Y8D6</accession>
<evidence type="ECO:0000256" key="5">
    <source>
        <dbReference type="ARBA" id="ARBA00022750"/>
    </source>
</evidence>
<evidence type="ECO:0000256" key="2">
    <source>
        <dbReference type="ARBA" id="ARBA00022475"/>
    </source>
</evidence>
<organism evidence="11 12">
    <name type="scientific">Coprothermobacter proteolyticus (strain ATCC 35245 / DSM 5265 / OCM 4 / BT)</name>
    <dbReference type="NCBI Taxonomy" id="309798"/>
    <lineage>
        <taxon>Bacteria</taxon>
        <taxon>Pseudomonadati</taxon>
        <taxon>Coprothermobacterota</taxon>
        <taxon>Coprothermobacteria</taxon>
        <taxon>Coprothermobacterales</taxon>
        <taxon>Coprothermobacteraceae</taxon>
        <taxon>Coprothermobacter</taxon>
    </lineage>
</organism>
<dbReference type="KEGG" id="cpo:COPRO5265_0685"/>
<evidence type="ECO:0000256" key="3">
    <source>
        <dbReference type="ARBA" id="ARBA00022670"/>
    </source>
</evidence>